<evidence type="ECO:0000313" key="4">
    <source>
        <dbReference type="Proteomes" id="UP001202134"/>
    </source>
</evidence>
<gene>
    <name evidence="3" type="ORF">L2737_08690</name>
</gene>
<dbReference type="InterPro" id="IPR045800">
    <property type="entry name" value="HMBD"/>
</dbReference>
<name>A0ABT0KPD3_9GAMM</name>
<comment type="caution">
    <text evidence="3">The sequence shown here is derived from an EMBL/GenBank/DDBJ whole genome shotgun (WGS) entry which is preliminary data.</text>
</comment>
<accession>A0ABT0KPD3</accession>
<feature type="chain" id="PRO_5046899950" description="Heavy metal binding domain-containing protein" evidence="1">
    <location>
        <begin position="21"/>
        <end position="211"/>
    </location>
</feature>
<keyword evidence="1" id="KW-0732">Signal</keyword>
<dbReference type="RefSeq" id="WP_248955476.1">
    <property type="nucleotide sequence ID" value="NZ_JAKIKU010000004.1"/>
</dbReference>
<organism evidence="3 4">
    <name type="scientific">Shewanella electrodiphila</name>
    <dbReference type="NCBI Taxonomy" id="934143"/>
    <lineage>
        <taxon>Bacteria</taxon>
        <taxon>Pseudomonadati</taxon>
        <taxon>Pseudomonadota</taxon>
        <taxon>Gammaproteobacteria</taxon>
        <taxon>Alteromonadales</taxon>
        <taxon>Shewanellaceae</taxon>
        <taxon>Shewanella</taxon>
    </lineage>
</organism>
<proteinExistence type="predicted"/>
<sequence length="211" mass="22516">MKNIIYIVLSLFLISSTVQVATAAHHNVAEQQQSHACPMHPEVTGQNGDTCPKCGMNLEHAHQADGDHCPNKGKCEKCANKAKCDNCKGCKGEGKCNKCANKAKCENCKGCKSEGKCDKCANQAKCENCKGEGKCDKCANKAKSENCKGCKECKGCKGCAKKGDHAHKNYSHKEHASAKHTHACPMNAEITGIAGDTCPNCGMDLMPIKAE</sequence>
<dbReference type="EMBL" id="JAKIKU010000004">
    <property type="protein sequence ID" value="MCL1045401.1"/>
    <property type="molecule type" value="Genomic_DNA"/>
</dbReference>
<dbReference type="Pfam" id="PF19335">
    <property type="entry name" value="HMBD"/>
    <property type="match status" value="2"/>
</dbReference>
<feature type="domain" description="Heavy metal binding" evidence="2">
    <location>
        <begin position="37"/>
        <end position="60"/>
    </location>
</feature>
<protein>
    <recommendedName>
        <fullName evidence="2">Heavy metal binding domain-containing protein</fullName>
    </recommendedName>
</protein>
<keyword evidence="4" id="KW-1185">Reference proteome</keyword>
<dbReference type="Proteomes" id="UP001202134">
    <property type="component" value="Unassembled WGS sequence"/>
</dbReference>
<feature type="signal peptide" evidence="1">
    <location>
        <begin position="1"/>
        <end position="20"/>
    </location>
</feature>
<evidence type="ECO:0000256" key="1">
    <source>
        <dbReference type="SAM" id="SignalP"/>
    </source>
</evidence>
<reference evidence="3 4" key="1">
    <citation type="submission" date="2022-01" db="EMBL/GenBank/DDBJ databases">
        <title>Whole genome-based taxonomy of the Shewanellaceae.</title>
        <authorList>
            <person name="Martin-Rodriguez A.J."/>
        </authorList>
    </citation>
    <scope>NUCLEOTIDE SEQUENCE [LARGE SCALE GENOMIC DNA]</scope>
    <source>
        <strain evidence="3 4">DSM 24955</strain>
    </source>
</reference>
<feature type="domain" description="Heavy metal binding" evidence="2">
    <location>
        <begin position="184"/>
        <end position="207"/>
    </location>
</feature>
<evidence type="ECO:0000313" key="3">
    <source>
        <dbReference type="EMBL" id="MCL1045401.1"/>
    </source>
</evidence>
<evidence type="ECO:0000259" key="2">
    <source>
        <dbReference type="Pfam" id="PF19335"/>
    </source>
</evidence>